<evidence type="ECO:0000313" key="5">
    <source>
        <dbReference type="Proteomes" id="UP000663929"/>
    </source>
</evidence>
<gene>
    <name evidence="4" type="ORF">J3U87_11105</name>
</gene>
<keyword evidence="2" id="KW-0812">Transmembrane</keyword>
<proteinExistence type="predicted"/>
<keyword evidence="5" id="KW-1185">Reference proteome</keyword>
<evidence type="ECO:0000256" key="1">
    <source>
        <dbReference type="ARBA" id="ARBA00022553"/>
    </source>
</evidence>
<keyword evidence="1" id="KW-0597">Phosphoprotein</keyword>
<dbReference type="EMBL" id="CP071793">
    <property type="protein sequence ID" value="QTD53001.1"/>
    <property type="molecule type" value="Genomic_DNA"/>
</dbReference>
<evidence type="ECO:0000313" key="4">
    <source>
        <dbReference type="EMBL" id="QTD53001.1"/>
    </source>
</evidence>
<evidence type="ECO:0000256" key="2">
    <source>
        <dbReference type="SAM" id="Phobius"/>
    </source>
</evidence>
<dbReference type="Proteomes" id="UP000663929">
    <property type="component" value="Chromosome"/>
</dbReference>
<dbReference type="PANTHER" id="PTHR43547">
    <property type="entry name" value="TWO-COMPONENT HISTIDINE KINASE"/>
    <property type="match status" value="1"/>
</dbReference>
<organism evidence="4 5">
    <name type="scientific">Sulfidibacter corallicola</name>
    <dbReference type="NCBI Taxonomy" id="2818388"/>
    <lineage>
        <taxon>Bacteria</taxon>
        <taxon>Pseudomonadati</taxon>
        <taxon>Acidobacteriota</taxon>
        <taxon>Holophagae</taxon>
        <taxon>Acanthopleuribacterales</taxon>
        <taxon>Acanthopleuribacteraceae</taxon>
        <taxon>Sulfidibacter</taxon>
    </lineage>
</organism>
<dbReference type="Gene3D" id="2.130.10.10">
    <property type="entry name" value="YVTN repeat-like/Quinoprotein amine dehydrogenase"/>
    <property type="match status" value="3"/>
</dbReference>
<protein>
    <recommendedName>
        <fullName evidence="3">Two component regulator three Y domain-containing protein</fullName>
    </recommendedName>
</protein>
<name>A0A8A4TV57_SULCO</name>
<dbReference type="Pfam" id="PF07495">
    <property type="entry name" value="Y_Y_Y"/>
    <property type="match status" value="1"/>
</dbReference>
<dbReference type="InterPro" id="IPR015943">
    <property type="entry name" value="WD40/YVTN_repeat-like_dom_sf"/>
</dbReference>
<evidence type="ECO:0000259" key="3">
    <source>
        <dbReference type="Pfam" id="PF07495"/>
    </source>
</evidence>
<feature type="domain" description="Two component regulator three Y" evidence="3">
    <location>
        <begin position="670"/>
        <end position="728"/>
    </location>
</feature>
<feature type="transmembrane region" description="Helical" evidence="2">
    <location>
        <begin position="737"/>
        <end position="756"/>
    </location>
</feature>
<dbReference type="RefSeq" id="WP_237383099.1">
    <property type="nucleotide sequence ID" value="NZ_CP071793.1"/>
</dbReference>
<dbReference type="KEGG" id="scor:J3U87_11105"/>
<dbReference type="InterPro" id="IPR013783">
    <property type="entry name" value="Ig-like_fold"/>
</dbReference>
<keyword evidence="2" id="KW-0472">Membrane</keyword>
<dbReference type="InterPro" id="IPR011123">
    <property type="entry name" value="Y_Y_Y"/>
</dbReference>
<dbReference type="InterPro" id="IPR036890">
    <property type="entry name" value="HATPase_C_sf"/>
</dbReference>
<reference evidence="4" key="1">
    <citation type="submission" date="2021-03" db="EMBL/GenBank/DDBJ databases">
        <title>Acanthopleuribacteraceae sp. M133.</title>
        <authorList>
            <person name="Wang G."/>
        </authorList>
    </citation>
    <scope>NUCLEOTIDE SEQUENCE</scope>
    <source>
        <strain evidence="4">M133</strain>
    </source>
</reference>
<dbReference type="Gene3D" id="3.30.565.10">
    <property type="entry name" value="Histidine kinase-like ATPase, C-terminal domain"/>
    <property type="match status" value="1"/>
</dbReference>
<dbReference type="Pfam" id="PF07494">
    <property type="entry name" value="Reg_prop"/>
    <property type="match status" value="5"/>
</dbReference>
<accession>A0A8A4TV57</accession>
<keyword evidence="2" id="KW-1133">Transmembrane helix</keyword>
<dbReference type="SUPFAM" id="SSF55874">
    <property type="entry name" value="ATPase domain of HSP90 chaperone/DNA topoisomerase II/histidine kinase"/>
    <property type="match status" value="1"/>
</dbReference>
<sequence length="1070" mass="120076">MALIAWVGPAVAQDSELALSQFVQTQWTRRNGLPQNSITAILQTRDGFLWLGTQLGLTRFDGFSFQTWTRREIPEMPSQSVLSLAEDSRGVLWIGTQAGLFTMNGRTYAPNPSLEPLAEYEIPALVAGGAHEMWIGTARRGIYRYREGRLEQMCSGADLGLGRLNDLLRDPVGGIWIAKDNGLYRFSGGEVSRVPLGETTDEPMIFNLHMDRERTLWLATDNGLIRQKQERRERLTEEHGLNSNVVTTIAADRQGHLWVGTFRGINRIRGDRIDSVGTASDFGRDILEAMLVDREGNLWIGRQRSGLSRFRRPKLLTYAREEGLLNDVVRAVFEDSEGNVWLGTDGGLGRFQQGLRQWLTTDDGLPGNTVFSIAGDERGALWIGTMAGGLARLFENRIDVFNVAGGHLLDDRVRVLFVDRRKRLWVGTQSGLHLFDGKRSHPVPGPMGETATVQIAQDGRGRIWVGSQWGLGVFESDEPADYRAIPRVQGTTIVSLHIDESDVVWAGSYGAGLFRVAGERVVAVTRADGLHDDKIFHIQEDDEDHLWMSSNRGIFRVDRHQLNRFAAGSLTGVECTSFGTGDGMKTVECNGGTQSPGWKTRDGFLWFATTRGAVVVKPENLSRNRVPPAVLIEAVEIDGQAHDPRVVVQAPHDMRKLAIRYTATSLSDVQKVRFRYRLEGFDETWHEAGERRVAFYTSLPPGDYRFQVIASNNDGVWNQTGRSLTLHVPAFGWRDAYWLPLLFLLVTVFFTCLHLVRRRNGLRRIAFIADCKGESRAELNRLCEAQIEANRELVESFHRAGMAEVGMNVLQNVNQTLTHMHHSIRIMERAARELRATPDLHLVSQSISANEADLGHFFEYNARGQGLPDQLSATTDSLNRIHDSLLEEVVDFRDQVHQVCELVEAQQQYAKVSSYSETVDLSILIEDVLRIKQSILLENHVEVVQDLAPLPLIRLSKARLMQVMVQLVRGGRKTLSRADKGNRRLVIRTRTAEPGWVVVQISYGGIGFAAEELKVLAREPDLETLMGLDFALCRELLREMDGRLVIETGEDDRALIAVHLPIGEEPEEWI</sequence>
<dbReference type="AlphaFoldDB" id="A0A8A4TV57"/>
<dbReference type="InterPro" id="IPR011110">
    <property type="entry name" value="Reg_prop"/>
</dbReference>
<dbReference type="GO" id="GO:0000155">
    <property type="term" value="F:phosphorelay sensor kinase activity"/>
    <property type="evidence" value="ECO:0007669"/>
    <property type="project" value="TreeGrafter"/>
</dbReference>
<dbReference type="Gene3D" id="2.60.40.10">
    <property type="entry name" value="Immunoglobulins"/>
    <property type="match status" value="1"/>
</dbReference>
<dbReference type="SUPFAM" id="SSF63829">
    <property type="entry name" value="Calcium-dependent phosphotriesterase"/>
    <property type="match status" value="2"/>
</dbReference>
<dbReference type="PANTHER" id="PTHR43547:SF2">
    <property type="entry name" value="HYBRID SIGNAL TRANSDUCTION HISTIDINE KINASE C"/>
    <property type="match status" value="1"/>
</dbReference>